<dbReference type="AlphaFoldDB" id="A0A7R7ENM9"/>
<protein>
    <recommendedName>
        <fullName evidence="5">DZANK-type domain-containing protein</fullName>
    </recommendedName>
</protein>
<keyword evidence="2" id="KW-0812">Transmembrane</keyword>
<evidence type="ECO:0000313" key="4">
    <source>
        <dbReference type="Proteomes" id="UP000595897"/>
    </source>
</evidence>
<feature type="region of interest" description="Disordered" evidence="1">
    <location>
        <begin position="153"/>
        <end position="184"/>
    </location>
</feature>
<feature type="compositionally biased region" description="Low complexity" evidence="1">
    <location>
        <begin position="155"/>
        <end position="173"/>
    </location>
</feature>
<dbReference type="KEGG" id="ahb:bsdtb5_31750"/>
<name>A0A7R7ENM9_9FIRM</name>
<accession>A0A7R7ENM9</accession>
<keyword evidence="2" id="KW-1133">Transmembrane helix</keyword>
<dbReference type="Proteomes" id="UP000595897">
    <property type="component" value="Chromosome"/>
</dbReference>
<evidence type="ECO:0000256" key="2">
    <source>
        <dbReference type="SAM" id="Phobius"/>
    </source>
</evidence>
<reference evidence="3 4" key="1">
    <citation type="submission" date="2020-11" db="EMBL/GenBank/DDBJ databases">
        <title>Draft genome sequencing of a Lachnospiraceae strain isolated from anoxic soil subjected to BSD treatment.</title>
        <authorList>
            <person name="Uek A."/>
            <person name="Tonouchi A."/>
        </authorList>
    </citation>
    <scope>NUCLEOTIDE SEQUENCE [LARGE SCALE GENOMIC DNA]</scope>
    <source>
        <strain evidence="3 4">TB5</strain>
    </source>
</reference>
<dbReference type="RefSeq" id="WP_271712969.1">
    <property type="nucleotide sequence ID" value="NZ_AP024169.1"/>
</dbReference>
<organism evidence="3 4">
    <name type="scientific">Anaeromicropila herbilytica</name>
    <dbReference type="NCBI Taxonomy" id="2785025"/>
    <lineage>
        <taxon>Bacteria</taxon>
        <taxon>Bacillati</taxon>
        <taxon>Bacillota</taxon>
        <taxon>Clostridia</taxon>
        <taxon>Lachnospirales</taxon>
        <taxon>Lachnospiraceae</taxon>
        <taxon>Anaeromicropila</taxon>
    </lineage>
</organism>
<keyword evidence="2" id="KW-0472">Membrane</keyword>
<gene>
    <name evidence="3" type="ORF">bsdtb5_31750</name>
</gene>
<sequence>MKKCNYCNSEMEDTLFSCTNCGSKEFSNICNHCGTEFHTAFCPTCGIKAGEEAITCWNCGFKSFDMYCPKCGSSLKEKNELRESIPKEDDTAFEKDYIKDDSTTDVEYIKKAVFSEAPKKKNNLKVVIIVIVVFIGIGFFEGLLNDLEKDKQNTEKTTTTEVSTELSSHETVSATEAPETESDTDTIKVVTEPFETKLTAGNYIAGIDFPVGKYTFTAISGFGEASAGNDDEFDEIMGTDSSDGSIQTFKNANLEEGVTLAINNNLVLKISSKNANVKDMKPRTNKLTKTIKLSSGNYVAGIDFPAGTYDIITTKGFGEVSITNSTNFDFDEIMSNGDYDCMKEFKNAQLDKDVELHISGVWLKLIPSKSQNVPK</sequence>
<evidence type="ECO:0000256" key="1">
    <source>
        <dbReference type="SAM" id="MobiDB-lite"/>
    </source>
</evidence>
<proteinExistence type="predicted"/>
<keyword evidence="4" id="KW-1185">Reference proteome</keyword>
<evidence type="ECO:0000313" key="3">
    <source>
        <dbReference type="EMBL" id="BCN31880.1"/>
    </source>
</evidence>
<feature type="transmembrane region" description="Helical" evidence="2">
    <location>
        <begin position="126"/>
        <end position="144"/>
    </location>
</feature>
<dbReference type="EMBL" id="AP024169">
    <property type="protein sequence ID" value="BCN31880.1"/>
    <property type="molecule type" value="Genomic_DNA"/>
</dbReference>
<evidence type="ECO:0008006" key="5">
    <source>
        <dbReference type="Google" id="ProtNLM"/>
    </source>
</evidence>